<keyword evidence="3" id="KW-1185">Reference proteome</keyword>
<keyword evidence="1" id="KW-0812">Transmembrane</keyword>
<evidence type="ECO:0000313" key="3">
    <source>
        <dbReference type="Proteomes" id="UP000591131"/>
    </source>
</evidence>
<evidence type="ECO:0000256" key="1">
    <source>
        <dbReference type="SAM" id="Phobius"/>
    </source>
</evidence>
<evidence type="ECO:0000313" key="2">
    <source>
        <dbReference type="EMBL" id="KAF4659912.1"/>
    </source>
</evidence>
<feature type="transmembrane region" description="Helical" evidence="1">
    <location>
        <begin position="29"/>
        <end position="51"/>
    </location>
</feature>
<sequence>MSDKSPSQPSSPSISDTKQSPRRYCQLRIWLTFVLVPFLSILFYSIAAFSVQELCPNIVKPNCRMNKRTELETNHVYPSMYSLATLQQHKARNVFNECPGGRYLFPVSESDAGRGFFRQSFYVDPDDDCRLWEMEPVRTSLFHNPYKTLKMTSLNPDCSSAEIEVEADAMQDSGVIEVYNRSRFGSFNYMDTWLSPIQHFSYDVLPCAVYAFSSQPEDVPRYVCGPSPQD</sequence>
<protein>
    <submittedName>
        <fullName evidence="2">Uncharacterized protein</fullName>
    </submittedName>
</protein>
<keyword evidence="1" id="KW-1133">Transmembrane helix</keyword>
<accession>A0A7J6LKV5</accession>
<comment type="caution">
    <text evidence="2">The sequence shown here is derived from an EMBL/GenBank/DDBJ whole genome shotgun (WGS) entry which is preliminary data.</text>
</comment>
<dbReference type="EMBL" id="JAAPAO010000434">
    <property type="protein sequence ID" value="KAF4659912.1"/>
    <property type="molecule type" value="Genomic_DNA"/>
</dbReference>
<dbReference type="Proteomes" id="UP000591131">
    <property type="component" value="Unassembled WGS sequence"/>
</dbReference>
<dbReference type="OrthoDB" id="440024at2759"/>
<reference evidence="2 3" key="1">
    <citation type="submission" date="2020-04" db="EMBL/GenBank/DDBJ databases">
        <title>Perkinsus chesapeaki whole genome sequence.</title>
        <authorList>
            <person name="Bogema D.R."/>
        </authorList>
    </citation>
    <scope>NUCLEOTIDE SEQUENCE [LARGE SCALE GENOMIC DNA]</scope>
    <source>
        <strain evidence="2">ATCC PRA-425</strain>
    </source>
</reference>
<keyword evidence="1" id="KW-0472">Membrane</keyword>
<organism evidence="2 3">
    <name type="scientific">Perkinsus chesapeaki</name>
    <name type="common">Clam parasite</name>
    <name type="synonym">Perkinsus andrewsi</name>
    <dbReference type="NCBI Taxonomy" id="330153"/>
    <lineage>
        <taxon>Eukaryota</taxon>
        <taxon>Sar</taxon>
        <taxon>Alveolata</taxon>
        <taxon>Perkinsozoa</taxon>
        <taxon>Perkinsea</taxon>
        <taxon>Perkinsida</taxon>
        <taxon>Perkinsidae</taxon>
        <taxon>Perkinsus</taxon>
    </lineage>
</organism>
<name>A0A7J6LKV5_PERCH</name>
<gene>
    <name evidence="2" type="ORF">FOL47_007386</name>
</gene>
<dbReference type="AlphaFoldDB" id="A0A7J6LKV5"/>
<proteinExistence type="predicted"/>